<dbReference type="STRING" id="1073089.A0A1L9RN17"/>
<organism evidence="5 6">
    <name type="scientific">Aspergillus wentii DTO 134E9</name>
    <dbReference type="NCBI Taxonomy" id="1073089"/>
    <lineage>
        <taxon>Eukaryota</taxon>
        <taxon>Fungi</taxon>
        <taxon>Dikarya</taxon>
        <taxon>Ascomycota</taxon>
        <taxon>Pezizomycotina</taxon>
        <taxon>Eurotiomycetes</taxon>
        <taxon>Eurotiomycetidae</taxon>
        <taxon>Eurotiales</taxon>
        <taxon>Aspergillaceae</taxon>
        <taxon>Aspergillus</taxon>
        <taxon>Aspergillus subgen. Cremei</taxon>
    </lineage>
</organism>
<keyword evidence="2" id="KW-0560">Oxidoreductase</keyword>
<dbReference type="Proteomes" id="UP000184383">
    <property type="component" value="Unassembled WGS sequence"/>
</dbReference>
<dbReference type="InterPro" id="IPR051265">
    <property type="entry name" value="HIBADH-related_NP60_sf"/>
</dbReference>
<reference evidence="6" key="1">
    <citation type="journal article" date="2017" name="Genome Biol.">
        <title>Comparative genomics reveals high biological diversity and specific adaptations in the industrially and medically important fungal genus Aspergillus.</title>
        <authorList>
            <person name="de Vries R.P."/>
            <person name="Riley R."/>
            <person name="Wiebenga A."/>
            <person name="Aguilar-Osorio G."/>
            <person name="Amillis S."/>
            <person name="Uchima C.A."/>
            <person name="Anderluh G."/>
            <person name="Asadollahi M."/>
            <person name="Askin M."/>
            <person name="Barry K."/>
            <person name="Battaglia E."/>
            <person name="Bayram O."/>
            <person name="Benocci T."/>
            <person name="Braus-Stromeyer S.A."/>
            <person name="Caldana C."/>
            <person name="Canovas D."/>
            <person name="Cerqueira G.C."/>
            <person name="Chen F."/>
            <person name="Chen W."/>
            <person name="Choi C."/>
            <person name="Clum A."/>
            <person name="Dos Santos R.A."/>
            <person name="Damasio A.R."/>
            <person name="Diallinas G."/>
            <person name="Emri T."/>
            <person name="Fekete E."/>
            <person name="Flipphi M."/>
            <person name="Freyberg S."/>
            <person name="Gallo A."/>
            <person name="Gournas C."/>
            <person name="Habgood R."/>
            <person name="Hainaut M."/>
            <person name="Harispe M.L."/>
            <person name="Henrissat B."/>
            <person name="Hilden K.S."/>
            <person name="Hope R."/>
            <person name="Hossain A."/>
            <person name="Karabika E."/>
            <person name="Karaffa L."/>
            <person name="Karanyi Z."/>
            <person name="Krasevec N."/>
            <person name="Kuo A."/>
            <person name="Kusch H."/>
            <person name="LaButti K."/>
            <person name="Lagendijk E.L."/>
            <person name="Lapidus A."/>
            <person name="Levasseur A."/>
            <person name="Lindquist E."/>
            <person name="Lipzen A."/>
            <person name="Logrieco A.F."/>
            <person name="MacCabe A."/>
            <person name="Maekelae M.R."/>
            <person name="Malavazi I."/>
            <person name="Melin P."/>
            <person name="Meyer V."/>
            <person name="Mielnichuk N."/>
            <person name="Miskei M."/>
            <person name="Molnar A.P."/>
            <person name="Mule G."/>
            <person name="Ngan C.Y."/>
            <person name="Orejas M."/>
            <person name="Orosz E."/>
            <person name="Ouedraogo J.P."/>
            <person name="Overkamp K.M."/>
            <person name="Park H.-S."/>
            <person name="Perrone G."/>
            <person name="Piumi F."/>
            <person name="Punt P.J."/>
            <person name="Ram A.F."/>
            <person name="Ramon A."/>
            <person name="Rauscher S."/>
            <person name="Record E."/>
            <person name="Riano-Pachon D.M."/>
            <person name="Robert V."/>
            <person name="Roehrig J."/>
            <person name="Ruller R."/>
            <person name="Salamov A."/>
            <person name="Salih N.S."/>
            <person name="Samson R.A."/>
            <person name="Sandor E."/>
            <person name="Sanguinetti M."/>
            <person name="Schuetze T."/>
            <person name="Sepcic K."/>
            <person name="Shelest E."/>
            <person name="Sherlock G."/>
            <person name="Sophianopoulou V."/>
            <person name="Squina F.M."/>
            <person name="Sun H."/>
            <person name="Susca A."/>
            <person name="Todd R.B."/>
            <person name="Tsang A."/>
            <person name="Unkles S.E."/>
            <person name="van de Wiele N."/>
            <person name="van Rossen-Uffink D."/>
            <person name="Oliveira J.V."/>
            <person name="Vesth T.C."/>
            <person name="Visser J."/>
            <person name="Yu J.-H."/>
            <person name="Zhou M."/>
            <person name="Andersen M.R."/>
            <person name="Archer D.B."/>
            <person name="Baker S.E."/>
            <person name="Benoit I."/>
            <person name="Brakhage A.A."/>
            <person name="Braus G.H."/>
            <person name="Fischer R."/>
            <person name="Frisvad J.C."/>
            <person name="Goldman G.H."/>
            <person name="Houbraken J."/>
            <person name="Oakley B."/>
            <person name="Pocsi I."/>
            <person name="Scazzocchio C."/>
            <person name="Seiboth B."/>
            <person name="vanKuyk P.A."/>
            <person name="Wortman J."/>
            <person name="Dyer P.S."/>
            <person name="Grigoriev I.V."/>
        </authorList>
    </citation>
    <scope>NUCLEOTIDE SEQUENCE [LARGE SCALE GENOMIC DNA]</scope>
    <source>
        <strain evidence="6">DTO 134E9</strain>
    </source>
</reference>
<dbReference type="PANTHER" id="PTHR43580:SF8">
    <property type="entry name" value="6-PHOSPHOGLUCONATE DEHYDROGENASE NADP-BINDING DOMAIN-CONTAINING PROTEIN-RELATED"/>
    <property type="match status" value="1"/>
</dbReference>
<feature type="active site" evidence="3">
    <location>
        <position position="192"/>
    </location>
</feature>
<evidence type="ECO:0000256" key="2">
    <source>
        <dbReference type="ARBA" id="ARBA00023002"/>
    </source>
</evidence>
<dbReference type="InterPro" id="IPR015815">
    <property type="entry name" value="HIBADH-related"/>
</dbReference>
<sequence>MASSPELPSVAADNHPRLGWIGLGSMGLAMALNLQSHVSRIGAPSLRFYNRTEARGESIREIGGVQSTSVQDVIASVDICFMSVSDENVVNSIISSILGIPAHQLLGKIIVDTSTIHPDTSSWAQRHLSEKGVSFIAAPVFGASPVAREGKLLFVVAGADKAVKAIEPFLDGVMARKTLYVGTDAAQASLLKTTGNFITGGMMELISEAHVFAEKSGIGNEALESLIEHQYGALPFAMSKRITGGHYLPAKGERPWSDLQLAQKDMKLGVDYAEKVGTSLLIADVVINHYGEASRYGEENKRALDSSSMYGVLRSHAGLEFESDRVKKRDNTDIQ</sequence>
<proteinExistence type="inferred from homology"/>
<keyword evidence="6" id="KW-1185">Reference proteome</keyword>
<dbReference type="GeneID" id="63744172"/>
<feature type="domain" description="6-phosphogluconate dehydrogenase NADP-binding" evidence="4">
    <location>
        <begin position="18"/>
        <end position="182"/>
    </location>
</feature>
<dbReference type="PANTHER" id="PTHR43580">
    <property type="entry name" value="OXIDOREDUCTASE GLYR1-RELATED"/>
    <property type="match status" value="1"/>
</dbReference>
<dbReference type="AlphaFoldDB" id="A0A1L9RN17"/>
<dbReference type="InterPro" id="IPR036291">
    <property type="entry name" value="NAD(P)-bd_dom_sf"/>
</dbReference>
<dbReference type="SUPFAM" id="SSF51735">
    <property type="entry name" value="NAD(P)-binding Rossmann-fold domains"/>
    <property type="match status" value="1"/>
</dbReference>
<dbReference type="InterPro" id="IPR006115">
    <property type="entry name" value="6PGDH_NADP-bd"/>
</dbReference>
<accession>A0A1L9RN17</accession>
<dbReference type="PIRSF" id="PIRSF000103">
    <property type="entry name" value="HIBADH"/>
    <property type="match status" value="1"/>
</dbReference>
<dbReference type="InterPro" id="IPR008927">
    <property type="entry name" value="6-PGluconate_DH-like_C_sf"/>
</dbReference>
<evidence type="ECO:0000259" key="4">
    <source>
        <dbReference type="Pfam" id="PF03446"/>
    </source>
</evidence>
<comment type="similarity">
    <text evidence="1">Belongs to the HIBADH-related family. NP60 subfamily.</text>
</comment>
<gene>
    <name evidence="5" type="ORF">ASPWEDRAFT_112399</name>
</gene>
<dbReference type="Gene3D" id="3.40.50.720">
    <property type="entry name" value="NAD(P)-binding Rossmann-like Domain"/>
    <property type="match status" value="1"/>
</dbReference>
<evidence type="ECO:0000313" key="6">
    <source>
        <dbReference type="Proteomes" id="UP000184383"/>
    </source>
</evidence>
<dbReference type="OrthoDB" id="435038at2759"/>
<dbReference type="EMBL" id="KV878212">
    <property type="protein sequence ID" value="OJJ36218.1"/>
    <property type="molecule type" value="Genomic_DNA"/>
</dbReference>
<dbReference type="GO" id="GO:0016491">
    <property type="term" value="F:oxidoreductase activity"/>
    <property type="evidence" value="ECO:0007669"/>
    <property type="project" value="UniProtKB-KW"/>
</dbReference>
<name>A0A1L9RN17_ASPWE</name>
<dbReference type="GO" id="GO:0050661">
    <property type="term" value="F:NADP binding"/>
    <property type="evidence" value="ECO:0007669"/>
    <property type="project" value="InterPro"/>
</dbReference>
<dbReference type="SUPFAM" id="SSF48179">
    <property type="entry name" value="6-phosphogluconate dehydrogenase C-terminal domain-like"/>
    <property type="match status" value="1"/>
</dbReference>
<dbReference type="Gene3D" id="1.10.1040.10">
    <property type="entry name" value="N-(1-d-carboxylethyl)-l-norvaline Dehydrogenase, domain 2"/>
    <property type="match status" value="1"/>
</dbReference>
<dbReference type="RefSeq" id="XP_040689894.1">
    <property type="nucleotide sequence ID" value="XM_040828324.1"/>
</dbReference>
<protein>
    <recommendedName>
        <fullName evidence="4">6-phosphogluconate dehydrogenase NADP-binding domain-containing protein</fullName>
    </recommendedName>
</protein>
<dbReference type="InterPro" id="IPR013328">
    <property type="entry name" value="6PGD_dom2"/>
</dbReference>
<evidence type="ECO:0000256" key="3">
    <source>
        <dbReference type="PIRSR" id="PIRSR000103-1"/>
    </source>
</evidence>
<evidence type="ECO:0000256" key="1">
    <source>
        <dbReference type="ARBA" id="ARBA00007598"/>
    </source>
</evidence>
<dbReference type="VEuPathDB" id="FungiDB:ASPWEDRAFT_112399"/>
<dbReference type="Pfam" id="PF03446">
    <property type="entry name" value="NAD_binding_2"/>
    <property type="match status" value="1"/>
</dbReference>
<evidence type="ECO:0000313" key="5">
    <source>
        <dbReference type="EMBL" id="OJJ36218.1"/>
    </source>
</evidence>